<evidence type="ECO:0000256" key="9">
    <source>
        <dbReference type="ARBA" id="ARBA00052017"/>
    </source>
</evidence>
<dbReference type="GO" id="GO:0005829">
    <property type="term" value="C:cytosol"/>
    <property type="evidence" value="ECO:0007669"/>
    <property type="project" value="TreeGrafter"/>
</dbReference>
<dbReference type="NCBIfam" id="NF011397">
    <property type="entry name" value="PRK14822.1"/>
    <property type="match status" value="1"/>
</dbReference>
<feature type="active site" description="Proton acceptor" evidence="10">
    <location>
        <position position="68"/>
    </location>
</feature>
<dbReference type="CDD" id="cd00515">
    <property type="entry name" value="HAM1"/>
    <property type="match status" value="1"/>
</dbReference>
<feature type="binding site" evidence="10">
    <location>
        <position position="69"/>
    </location>
    <ligand>
        <name>substrate</name>
    </ligand>
</feature>
<dbReference type="SUPFAM" id="SSF52972">
    <property type="entry name" value="ITPase-like"/>
    <property type="match status" value="1"/>
</dbReference>
<comment type="function">
    <text evidence="10">Pyrophosphatase that catalyzes the hydrolysis of nucleoside triphosphates to their monophosphate derivatives, with a high preference for the non-canonical purine nucleotides XTP (xanthosine triphosphate), dITP (deoxyinosine triphosphate) and ITP. Seems to function as a house-cleaning enzyme that removes non-canonical purine nucleotides from the nucleotide pool, thus preventing their incorporation into DNA/RNA and avoiding chromosomal lesions.</text>
</comment>
<dbReference type="InterPro" id="IPR029001">
    <property type="entry name" value="ITPase-like_fam"/>
</dbReference>
<name>A0A1I5SQM9_9BACI</name>
<evidence type="ECO:0000256" key="8">
    <source>
        <dbReference type="ARBA" id="ARBA00051875"/>
    </source>
</evidence>
<dbReference type="EC" id="3.6.1.66" evidence="10"/>
<evidence type="ECO:0000256" key="11">
    <source>
        <dbReference type="RuleBase" id="RU003781"/>
    </source>
</evidence>
<dbReference type="GO" id="GO:0046872">
    <property type="term" value="F:metal ion binding"/>
    <property type="evidence" value="ECO:0007669"/>
    <property type="project" value="UniProtKB-KW"/>
</dbReference>
<dbReference type="FunFam" id="3.90.950.10:FF:000001">
    <property type="entry name" value="dITP/XTP pyrophosphatase"/>
    <property type="match status" value="1"/>
</dbReference>
<dbReference type="PANTHER" id="PTHR11067">
    <property type="entry name" value="INOSINE TRIPHOSPHATE PYROPHOSPHATASE/HAM1 PROTEIN"/>
    <property type="match status" value="1"/>
</dbReference>
<comment type="catalytic activity">
    <reaction evidence="9 10">
        <text>XTP + H2O = XMP + diphosphate + H(+)</text>
        <dbReference type="Rhea" id="RHEA:28610"/>
        <dbReference type="ChEBI" id="CHEBI:15377"/>
        <dbReference type="ChEBI" id="CHEBI:15378"/>
        <dbReference type="ChEBI" id="CHEBI:33019"/>
        <dbReference type="ChEBI" id="CHEBI:57464"/>
        <dbReference type="ChEBI" id="CHEBI:61314"/>
        <dbReference type="EC" id="3.6.1.66"/>
    </reaction>
</comment>
<dbReference type="InterPro" id="IPR002637">
    <property type="entry name" value="RdgB/HAM1"/>
</dbReference>
<comment type="caution">
    <text evidence="10">Lacks conserved residue(s) required for the propagation of feature annotation.</text>
</comment>
<feature type="binding site" evidence="10">
    <location>
        <position position="174"/>
    </location>
    <ligand>
        <name>substrate</name>
    </ligand>
</feature>
<dbReference type="Pfam" id="PF01725">
    <property type="entry name" value="Ham1p_like"/>
    <property type="match status" value="1"/>
</dbReference>
<dbReference type="PANTHER" id="PTHR11067:SF9">
    <property type="entry name" value="INOSINE TRIPHOSPHATE PYROPHOSPHATASE"/>
    <property type="match status" value="1"/>
</dbReference>
<comment type="subunit">
    <text evidence="2 10">Homodimer.</text>
</comment>
<dbReference type="Gene3D" id="3.90.950.10">
    <property type="match status" value="1"/>
</dbReference>
<feature type="binding site" evidence="10">
    <location>
        <begin position="179"/>
        <end position="180"/>
    </location>
    <ligand>
        <name>substrate</name>
    </ligand>
</feature>
<evidence type="ECO:0000256" key="10">
    <source>
        <dbReference type="HAMAP-Rule" id="MF_01405"/>
    </source>
</evidence>
<keyword evidence="7 10" id="KW-0546">Nucleotide metabolism</keyword>
<dbReference type="GO" id="GO:0036222">
    <property type="term" value="F:XTP diphosphatase activity"/>
    <property type="evidence" value="ECO:0007669"/>
    <property type="project" value="UniProtKB-UniRule"/>
</dbReference>
<dbReference type="GO" id="GO:0009117">
    <property type="term" value="P:nucleotide metabolic process"/>
    <property type="evidence" value="ECO:0007669"/>
    <property type="project" value="UniProtKB-KW"/>
</dbReference>
<evidence type="ECO:0000256" key="5">
    <source>
        <dbReference type="ARBA" id="ARBA00022801"/>
    </source>
</evidence>
<sequence>MRTIIIATKNENKVKEFRDMFGSDVAVQSLLDVDMEDIPETGVTFEENASLKAEAIAGVYEVPVIADDSGLEIDALNGRPGVYSARYAGEEKNDEANTAKVLRELEDVPEEERSARFVCVIAAAAPKKTTETFRGTCEGSIASAKSGTNGFGYDPIFYLPERGVCMAELPPEEKNKISHRFRALQKMKEQSLNITADEGE</sequence>
<feature type="binding site" evidence="10">
    <location>
        <begin position="151"/>
        <end position="154"/>
    </location>
    <ligand>
        <name>substrate</name>
    </ligand>
</feature>
<evidence type="ECO:0000256" key="2">
    <source>
        <dbReference type="ARBA" id="ARBA00011738"/>
    </source>
</evidence>
<dbReference type="GO" id="GO:0036220">
    <property type="term" value="F:ITP diphosphatase activity"/>
    <property type="evidence" value="ECO:0007669"/>
    <property type="project" value="UniProtKB-UniRule"/>
</dbReference>
<keyword evidence="4 10" id="KW-0547">Nucleotide-binding</keyword>
<dbReference type="GO" id="GO:0035870">
    <property type="term" value="F:dITP diphosphatase activity"/>
    <property type="evidence" value="ECO:0007669"/>
    <property type="project" value="UniProtKB-UniRule"/>
</dbReference>
<evidence type="ECO:0000256" key="3">
    <source>
        <dbReference type="ARBA" id="ARBA00022723"/>
    </source>
</evidence>
<keyword evidence="6 10" id="KW-0460">Magnesium</keyword>
<reference evidence="13" key="1">
    <citation type="submission" date="2016-10" db="EMBL/GenBank/DDBJ databases">
        <authorList>
            <person name="Varghese N."/>
            <person name="Submissions S."/>
        </authorList>
    </citation>
    <scope>NUCLEOTIDE SEQUENCE [LARGE SCALE GENOMIC DNA]</scope>
    <source>
        <strain evidence="13">S7</strain>
    </source>
</reference>
<dbReference type="AlphaFoldDB" id="A0A1I5SQM9"/>
<dbReference type="EMBL" id="FOXD01000009">
    <property type="protein sequence ID" value="SFP72817.1"/>
    <property type="molecule type" value="Genomic_DNA"/>
</dbReference>
<protein>
    <recommendedName>
        <fullName evidence="10">dITP/XTP pyrophosphatase</fullName>
        <ecNumber evidence="10">3.6.1.66</ecNumber>
    </recommendedName>
    <alternativeName>
        <fullName evidence="10">Non-canonical purine NTP pyrophosphatase</fullName>
    </alternativeName>
    <alternativeName>
        <fullName evidence="10">Non-standard purine NTP pyrophosphatase</fullName>
    </alternativeName>
    <alternativeName>
        <fullName evidence="10">Nucleoside-triphosphate diphosphatase</fullName>
    </alternativeName>
    <alternativeName>
        <fullName evidence="10">Nucleoside-triphosphate pyrophosphatase</fullName>
        <shortName evidence="10">NTPase</shortName>
    </alternativeName>
</protein>
<evidence type="ECO:0000313" key="12">
    <source>
        <dbReference type="EMBL" id="SFP72817.1"/>
    </source>
</evidence>
<dbReference type="STRING" id="1884432.SAMN05518683_10945"/>
<evidence type="ECO:0000256" key="6">
    <source>
        <dbReference type="ARBA" id="ARBA00022842"/>
    </source>
</evidence>
<dbReference type="InterPro" id="IPR020922">
    <property type="entry name" value="dITP/XTP_pyrophosphatase"/>
</dbReference>
<dbReference type="GO" id="GO:0000166">
    <property type="term" value="F:nucleotide binding"/>
    <property type="evidence" value="ECO:0007669"/>
    <property type="project" value="UniProtKB-KW"/>
</dbReference>
<comment type="cofactor">
    <cofactor evidence="10">
        <name>Mg(2+)</name>
        <dbReference type="ChEBI" id="CHEBI:18420"/>
    </cofactor>
    <text evidence="10">Binds 1 Mg(2+) ion per subunit.</text>
</comment>
<dbReference type="NCBIfam" id="TIGR00042">
    <property type="entry name" value="RdgB/HAM1 family non-canonical purine NTP pyrophosphatase"/>
    <property type="match status" value="1"/>
</dbReference>
<comment type="catalytic activity">
    <reaction evidence="10">
        <text>ITP + H2O = IMP + diphosphate + H(+)</text>
        <dbReference type="Rhea" id="RHEA:29399"/>
        <dbReference type="ChEBI" id="CHEBI:15377"/>
        <dbReference type="ChEBI" id="CHEBI:15378"/>
        <dbReference type="ChEBI" id="CHEBI:33019"/>
        <dbReference type="ChEBI" id="CHEBI:58053"/>
        <dbReference type="ChEBI" id="CHEBI:61402"/>
        <dbReference type="EC" id="3.6.1.66"/>
    </reaction>
</comment>
<gene>
    <name evidence="12" type="ORF">SAMN05518683_10945</name>
</gene>
<evidence type="ECO:0000313" key="13">
    <source>
        <dbReference type="Proteomes" id="UP000198892"/>
    </source>
</evidence>
<dbReference type="GO" id="GO:0009146">
    <property type="term" value="P:purine nucleoside triphosphate catabolic process"/>
    <property type="evidence" value="ECO:0007669"/>
    <property type="project" value="UniProtKB-UniRule"/>
</dbReference>
<dbReference type="Proteomes" id="UP000198892">
    <property type="component" value="Unassembled WGS sequence"/>
</dbReference>
<feature type="binding site" evidence="10">
    <location>
        <position position="68"/>
    </location>
    <ligand>
        <name>Mg(2+)</name>
        <dbReference type="ChEBI" id="CHEBI:18420"/>
    </ligand>
</feature>
<evidence type="ECO:0000256" key="1">
    <source>
        <dbReference type="ARBA" id="ARBA00008023"/>
    </source>
</evidence>
<proteinExistence type="inferred from homology"/>
<comment type="catalytic activity">
    <reaction evidence="8 10">
        <text>dITP + H2O = dIMP + diphosphate + H(+)</text>
        <dbReference type="Rhea" id="RHEA:28342"/>
        <dbReference type="ChEBI" id="CHEBI:15377"/>
        <dbReference type="ChEBI" id="CHEBI:15378"/>
        <dbReference type="ChEBI" id="CHEBI:33019"/>
        <dbReference type="ChEBI" id="CHEBI:61194"/>
        <dbReference type="ChEBI" id="CHEBI:61382"/>
        <dbReference type="EC" id="3.6.1.66"/>
    </reaction>
</comment>
<keyword evidence="5 10" id="KW-0378">Hydrolase</keyword>
<dbReference type="RefSeq" id="WP_093336977.1">
    <property type="nucleotide sequence ID" value="NZ_FOXD01000009.1"/>
</dbReference>
<organism evidence="12 13">
    <name type="scientific">Salibacterium halotolerans</name>
    <dbReference type="NCBI Taxonomy" id="1884432"/>
    <lineage>
        <taxon>Bacteria</taxon>
        <taxon>Bacillati</taxon>
        <taxon>Bacillota</taxon>
        <taxon>Bacilli</taxon>
        <taxon>Bacillales</taxon>
        <taxon>Bacillaceae</taxon>
    </lineage>
</organism>
<feature type="binding site" evidence="10">
    <location>
        <begin position="8"/>
        <end position="13"/>
    </location>
    <ligand>
        <name>substrate</name>
    </ligand>
</feature>
<comment type="similarity">
    <text evidence="1 10 11">Belongs to the HAM1 NTPase family.</text>
</comment>
<evidence type="ECO:0000256" key="7">
    <source>
        <dbReference type="ARBA" id="ARBA00023080"/>
    </source>
</evidence>
<dbReference type="OrthoDB" id="9807456at2"/>
<keyword evidence="3 10" id="KW-0479">Metal-binding</keyword>
<dbReference type="GO" id="GO:0017111">
    <property type="term" value="F:ribonucleoside triphosphate phosphatase activity"/>
    <property type="evidence" value="ECO:0007669"/>
    <property type="project" value="InterPro"/>
</dbReference>
<keyword evidence="13" id="KW-1185">Reference proteome</keyword>
<evidence type="ECO:0000256" key="4">
    <source>
        <dbReference type="ARBA" id="ARBA00022741"/>
    </source>
</evidence>
<dbReference type="HAMAP" id="MF_01405">
    <property type="entry name" value="Non_canon_purine_NTPase"/>
    <property type="match status" value="1"/>
</dbReference>
<accession>A0A1I5SQM9</accession>